<sequence>MATPTASGNPTMETEHTIPAPLDAPPESAVHHTRQGEQGSQAEQSQQPNGEQQQKQTHQEQHEEHTEEQQQGQERHEERHDERHDEQHQGHHQELHQELHQEHHQEQRPDQHHEQHQGRQPEDTGPAVLHVPIATNGVVESHGHSPRARKDTNSSISTIASAATAATSCSVVSSPALTPTTALPAQNIFSIKDGNAPSSSSRNRRRTGPLAPEARGRAALIRKQGSCANCKRKKIGCDARHHGMTWEELAQKFPNSAETQQLETIVPPTPTNAHTQESRKHNLSTPSPEFMDIDSSPTQQPIRSSFSEPRVRTPLPSKPRQDRASTVSFPQPNGGLSNGSILTSNSHGATVRASEGFATDCYRRVSALLLRWQDDEDPALINPMDEFREVLGEYYDCSCQTKIIPSANQHHNTSMWVLDEILQFLKTDTEDELKILYWSSHSYLDGDQQMILASSRNSEAQPASCIRWSAIQALLDHASPDVVVIMDATYYPNRYRFMRRTNRSLEVLAASTQANLERGVFTRGLSDQLRTRARLKLLGGISIADLHARVATSSLLTIRARLQEPLGSDMEGITLPPPSSIAPVPLHLQFAGSPRTSSIILTPKLNGELVAMAGSDEGSGKKGGAGGLVYTFRVPAGANQDIWEEYLSTLPDETKERLEFVGAD</sequence>
<feature type="compositionally biased region" description="Polar residues" evidence="2">
    <location>
        <begin position="324"/>
        <end position="342"/>
    </location>
</feature>
<gene>
    <name evidence="3" type="ORF">SMACR_02872</name>
</gene>
<dbReference type="VEuPathDB" id="FungiDB:SMAC_02872"/>
<reference evidence="3 4" key="1">
    <citation type="submission" date="2017-07" db="EMBL/GenBank/DDBJ databases">
        <title>Genome sequence of the Sordaria macrospora wild type strain R19027.</title>
        <authorList>
            <person name="Nowrousian M."/>
            <person name="Teichert I."/>
            <person name="Kueck U."/>
        </authorList>
    </citation>
    <scope>NUCLEOTIDE SEQUENCE [LARGE SCALE GENOMIC DNA]</scope>
    <source>
        <strain evidence="3 4">R19027</strain>
        <tissue evidence="3">Mycelium</tissue>
    </source>
</reference>
<evidence type="ECO:0008006" key="5">
    <source>
        <dbReference type="Google" id="ProtNLM"/>
    </source>
</evidence>
<evidence type="ECO:0000313" key="3">
    <source>
        <dbReference type="EMBL" id="KAA8632843.1"/>
    </source>
</evidence>
<evidence type="ECO:0000256" key="1">
    <source>
        <dbReference type="ARBA" id="ARBA00023242"/>
    </source>
</evidence>
<dbReference type="EMBL" id="NMPR01000047">
    <property type="protein sequence ID" value="KAA8632843.1"/>
    <property type="molecule type" value="Genomic_DNA"/>
</dbReference>
<dbReference type="AlphaFoldDB" id="A0A8S8ZS50"/>
<dbReference type="OMA" id="HHNMTWE"/>
<feature type="compositionally biased region" description="Polar residues" evidence="2">
    <location>
        <begin position="295"/>
        <end position="307"/>
    </location>
</feature>
<evidence type="ECO:0000313" key="4">
    <source>
        <dbReference type="Proteomes" id="UP000433876"/>
    </source>
</evidence>
<proteinExistence type="predicted"/>
<dbReference type="Proteomes" id="UP000433876">
    <property type="component" value="Unassembled WGS sequence"/>
</dbReference>
<comment type="caution">
    <text evidence="3">The sequence shown here is derived from an EMBL/GenBank/DDBJ whole genome shotgun (WGS) entry which is preliminary data.</text>
</comment>
<organism evidence="3 4">
    <name type="scientific">Sordaria macrospora</name>
    <dbReference type="NCBI Taxonomy" id="5147"/>
    <lineage>
        <taxon>Eukaryota</taxon>
        <taxon>Fungi</taxon>
        <taxon>Dikarya</taxon>
        <taxon>Ascomycota</taxon>
        <taxon>Pezizomycotina</taxon>
        <taxon>Sordariomycetes</taxon>
        <taxon>Sordariomycetidae</taxon>
        <taxon>Sordariales</taxon>
        <taxon>Sordariaceae</taxon>
        <taxon>Sordaria</taxon>
    </lineage>
</organism>
<feature type="compositionally biased region" description="Low complexity" evidence="2">
    <location>
        <begin position="36"/>
        <end position="56"/>
    </location>
</feature>
<protein>
    <recommendedName>
        <fullName evidence="5">Zn(2)-C6 fungal-type domain-containing protein</fullName>
    </recommendedName>
</protein>
<name>A0A8S8ZS50_SORMA</name>
<evidence type="ECO:0000256" key="2">
    <source>
        <dbReference type="SAM" id="MobiDB-lite"/>
    </source>
</evidence>
<dbReference type="CDD" id="cd00067">
    <property type="entry name" value="GAL4"/>
    <property type="match status" value="1"/>
</dbReference>
<accession>A0A8S8ZS50</accession>
<feature type="compositionally biased region" description="Basic and acidic residues" evidence="2">
    <location>
        <begin position="57"/>
        <end position="122"/>
    </location>
</feature>
<feature type="region of interest" description="Disordered" evidence="2">
    <location>
        <begin position="1"/>
        <end position="127"/>
    </location>
</feature>
<feature type="compositionally biased region" description="Polar residues" evidence="2">
    <location>
        <begin position="1"/>
        <end position="12"/>
    </location>
</feature>
<feature type="region of interest" description="Disordered" evidence="2">
    <location>
        <begin position="188"/>
        <end position="217"/>
    </location>
</feature>
<dbReference type="GO" id="GO:0000981">
    <property type="term" value="F:DNA-binding transcription factor activity, RNA polymerase II-specific"/>
    <property type="evidence" value="ECO:0007669"/>
    <property type="project" value="InterPro"/>
</dbReference>
<dbReference type="InterPro" id="IPR001138">
    <property type="entry name" value="Zn2Cys6_DnaBD"/>
</dbReference>
<dbReference type="GO" id="GO:0008270">
    <property type="term" value="F:zinc ion binding"/>
    <property type="evidence" value="ECO:0007669"/>
    <property type="project" value="InterPro"/>
</dbReference>
<feature type="region of interest" description="Disordered" evidence="2">
    <location>
        <begin position="268"/>
        <end position="342"/>
    </location>
</feature>
<keyword evidence="1" id="KW-0539">Nucleus</keyword>